<reference evidence="3" key="1">
    <citation type="journal article" date="2020" name="Stud. Mycol.">
        <title>101 Dothideomycetes genomes: a test case for predicting lifestyles and emergence of pathogens.</title>
        <authorList>
            <person name="Haridas S."/>
            <person name="Albert R."/>
            <person name="Binder M."/>
            <person name="Bloem J."/>
            <person name="Labutti K."/>
            <person name="Salamov A."/>
            <person name="Andreopoulos B."/>
            <person name="Baker S."/>
            <person name="Barry K."/>
            <person name="Bills G."/>
            <person name="Bluhm B."/>
            <person name="Cannon C."/>
            <person name="Castanera R."/>
            <person name="Culley D."/>
            <person name="Daum C."/>
            <person name="Ezra D."/>
            <person name="Gonzalez J."/>
            <person name="Henrissat B."/>
            <person name="Kuo A."/>
            <person name="Liang C."/>
            <person name="Lipzen A."/>
            <person name="Lutzoni F."/>
            <person name="Magnuson J."/>
            <person name="Mondo S."/>
            <person name="Nolan M."/>
            <person name="Ohm R."/>
            <person name="Pangilinan J."/>
            <person name="Park H.-J."/>
            <person name="Ramirez L."/>
            <person name="Alfaro M."/>
            <person name="Sun H."/>
            <person name="Tritt A."/>
            <person name="Yoshinaga Y."/>
            <person name="Zwiers L.-H."/>
            <person name="Turgeon B."/>
            <person name="Goodwin S."/>
            <person name="Spatafora J."/>
            <person name="Crous P."/>
            <person name="Grigoriev I."/>
        </authorList>
    </citation>
    <scope>NUCLEOTIDE SEQUENCE</scope>
    <source>
        <strain evidence="3">CBS 207.26</strain>
    </source>
</reference>
<feature type="region of interest" description="Disordered" evidence="2">
    <location>
        <begin position="543"/>
        <end position="589"/>
    </location>
</feature>
<feature type="region of interest" description="Disordered" evidence="2">
    <location>
        <begin position="365"/>
        <end position="396"/>
    </location>
</feature>
<feature type="compositionally biased region" description="Polar residues" evidence="2">
    <location>
        <begin position="240"/>
        <end position="250"/>
    </location>
</feature>
<feature type="compositionally biased region" description="Basic and acidic residues" evidence="2">
    <location>
        <begin position="69"/>
        <end position="80"/>
    </location>
</feature>
<organism evidence="3 4">
    <name type="scientific">Zopfia rhizophila CBS 207.26</name>
    <dbReference type="NCBI Taxonomy" id="1314779"/>
    <lineage>
        <taxon>Eukaryota</taxon>
        <taxon>Fungi</taxon>
        <taxon>Dikarya</taxon>
        <taxon>Ascomycota</taxon>
        <taxon>Pezizomycotina</taxon>
        <taxon>Dothideomycetes</taxon>
        <taxon>Dothideomycetes incertae sedis</taxon>
        <taxon>Zopfiaceae</taxon>
        <taxon>Zopfia</taxon>
    </lineage>
</organism>
<feature type="region of interest" description="Disordered" evidence="2">
    <location>
        <begin position="240"/>
        <end position="306"/>
    </location>
</feature>
<gene>
    <name evidence="3" type="ORF">K469DRAFT_639041</name>
</gene>
<feature type="coiled-coil region" evidence="1">
    <location>
        <begin position="506"/>
        <end position="540"/>
    </location>
</feature>
<evidence type="ECO:0000313" key="4">
    <source>
        <dbReference type="Proteomes" id="UP000800200"/>
    </source>
</evidence>
<evidence type="ECO:0000313" key="3">
    <source>
        <dbReference type="EMBL" id="KAF2180696.1"/>
    </source>
</evidence>
<feature type="compositionally biased region" description="Polar residues" evidence="2">
    <location>
        <begin position="81"/>
        <end position="99"/>
    </location>
</feature>
<feature type="compositionally biased region" description="Low complexity" evidence="2">
    <location>
        <begin position="146"/>
        <end position="157"/>
    </location>
</feature>
<dbReference type="AlphaFoldDB" id="A0A6A6DSQ8"/>
<evidence type="ECO:0000256" key="2">
    <source>
        <dbReference type="SAM" id="MobiDB-lite"/>
    </source>
</evidence>
<keyword evidence="1" id="KW-0175">Coiled coil</keyword>
<sequence length="589" mass="63485">MEAAYLTQAHEHVRNAATATYSSNIAAAGAEHELAASAFRDAAQDTHNVEALRILGLLEGHHQQLAKVIKDPPSRKEKNSDQASQAPESTTISPPSRTLSVRAASPSPSTSPPTRAPSRRRLPHSSIASNLAEKRGIPSARRGTPAASAVSVANALAIRSDRQPETPVQDLLQRQSREPEEADKKKEEPPRPSQRSEKEDASTTRSSSPPSDDKFRAFYTQFGNIISHISPSLAFTSLPLNPTSNTTSNASPEPTSPSKRSKSKSPESSRALTPSEPDITTLISKPALQALKEDQGPSGPFANTESFYVVPTSGGTVSYSTIHNHSHPHHLAQGPHLPDVAEEEASGDAGLRGSSHEEFVDARETAYPPSPTTPRHARPRSKGSVASARSIPAGRGTGLKTMEELQLENDTLRGLLDKQSKRLQMWEATSQSSYNALAQSFRVRGGLKQQLSDPSALAQALSIGTNAIPALPSPPPVPSIPEQYKQASSPSKASGDQAAKEQVARIAELEALLANRDTQLADLEQQNEKNVKVIRRYREQWEKLKSGARERRERRIAELKAEGEVGKDSESGDKEGEDEGVEEPGFGKT</sequence>
<dbReference type="PANTHER" id="PTHR40130">
    <property type="entry name" value="EXPRESSED PROTEIN"/>
    <property type="match status" value="1"/>
</dbReference>
<proteinExistence type="predicted"/>
<feature type="compositionally biased region" description="Basic and acidic residues" evidence="2">
    <location>
        <begin position="175"/>
        <end position="202"/>
    </location>
</feature>
<feature type="region of interest" description="Disordered" evidence="2">
    <location>
        <begin position="69"/>
        <end position="215"/>
    </location>
</feature>
<evidence type="ECO:0000256" key="1">
    <source>
        <dbReference type="SAM" id="Coils"/>
    </source>
</evidence>
<dbReference type="OrthoDB" id="3197614at2759"/>
<dbReference type="EMBL" id="ML994656">
    <property type="protein sequence ID" value="KAF2180696.1"/>
    <property type="molecule type" value="Genomic_DNA"/>
</dbReference>
<name>A0A6A6DSQ8_9PEZI</name>
<keyword evidence="4" id="KW-1185">Reference proteome</keyword>
<protein>
    <submittedName>
        <fullName evidence="3">Uncharacterized protein</fullName>
    </submittedName>
</protein>
<dbReference type="Gene3D" id="1.20.58.80">
    <property type="entry name" value="Phosphotransferase system, lactose/cellobiose-type IIA subunit"/>
    <property type="match status" value="1"/>
</dbReference>
<feature type="compositionally biased region" description="Polar residues" evidence="2">
    <location>
        <begin position="485"/>
        <end position="494"/>
    </location>
</feature>
<feature type="region of interest" description="Disordered" evidence="2">
    <location>
        <begin position="469"/>
        <end position="501"/>
    </location>
</feature>
<accession>A0A6A6DSQ8</accession>
<feature type="compositionally biased region" description="Basic and acidic residues" evidence="2">
    <location>
        <begin position="543"/>
        <end position="574"/>
    </location>
</feature>
<dbReference type="PANTHER" id="PTHR40130:SF1">
    <property type="entry name" value="SPINDLE POLE BODY-ASSOCIATED PROTEIN CUT12 DOMAIN-CONTAINING PROTEIN"/>
    <property type="match status" value="1"/>
</dbReference>
<dbReference type="Proteomes" id="UP000800200">
    <property type="component" value="Unassembled WGS sequence"/>
</dbReference>